<organism evidence="7 8">
    <name type="scientific">Massiliimalia timonensis</name>
    <dbReference type="NCBI Taxonomy" id="1987501"/>
    <lineage>
        <taxon>Bacteria</taxon>
        <taxon>Bacillati</taxon>
        <taxon>Bacillota</taxon>
        <taxon>Clostridia</taxon>
        <taxon>Eubacteriales</taxon>
        <taxon>Oscillospiraceae</taxon>
        <taxon>Massiliimalia</taxon>
    </lineage>
</organism>
<dbReference type="EMBL" id="JACRTL010000008">
    <property type="protein sequence ID" value="MBC8611777.1"/>
    <property type="molecule type" value="Genomic_DNA"/>
</dbReference>
<keyword evidence="5 6" id="KW-0472">Membrane</keyword>
<dbReference type="Proteomes" id="UP000632659">
    <property type="component" value="Unassembled WGS sequence"/>
</dbReference>
<dbReference type="GO" id="GO:0006824">
    <property type="term" value="P:cobalt ion transport"/>
    <property type="evidence" value="ECO:0007669"/>
    <property type="project" value="InterPro"/>
</dbReference>
<dbReference type="CDD" id="cd16914">
    <property type="entry name" value="EcfT"/>
    <property type="match status" value="1"/>
</dbReference>
<sequence>MNQIDSIAYHSKLAWIDPKAKLCFSLVLLCVCIGCRSILVGALVLLVTAGATLFFARLSLRRYLHFLSIPLGFLLVGTLTIFISVYPAGEKLLAGIPIGGSQVGISAQSFLEGLRLCATALGAVGCMYFLSFNTPMTGLFALFRKSPLPEVVVSLMELIYRYIFVLWEEAATMKTAQNARLGYQGIRHSIASFGTLVGTLFFRAYQRCDRIYSALESRGYQGSLEALQEEYQPGKGWYGATFLTAAAALGIFFLERSVL</sequence>
<evidence type="ECO:0000256" key="4">
    <source>
        <dbReference type="ARBA" id="ARBA00022989"/>
    </source>
</evidence>
<evidence type="ECO:0000256" key="6">
    <source>
        <dbReference type="SAM" id="Phobius"/>
    </source>
</evidence>
<feature type="transmembrane region" description="Helical" evidence="6">
    <location>
        <begin position="118"/>
        <end position="142"/>
    </location>
</feature>
<feature type="transmembrane region" description="Helical" evidence="6">
    <location>
        <begin position="26"/>
        <end position="56"/>
    </location>
</feature>
<feature type="transmembrane region" description="Helical" evidence="6">
    <location>
        <begin position="188"/>
        <end position="205"/>
    </location>
</feature>
<comment type="caution">
    <text evidence="7">The sequence shown here is derived from an EMBL/GenBank/DDBJ whole genome shotgun (WGS) entry which is preliminary data.</text>
</comment>
<protein>
    <submittedName>
        <fullName evidence="7">Cobalt ECF transporter T component CbiQ</fullName>
    </submittedName>
</protein>
<dbReference type="RefSeq" id="WP_093989940.1">
    <property type="nucleotide sequence ID" value="NZ_FYDD01000004.1"/>
</dbReference>
<evidence type="ECO:0000313" key="7">
    <source>
        <dbReference type="EMBL" id="MBC8611777.1"/>
    </source>
</evidence>
<accession>A0A8J6PGU2</accession>
<dbReference type="OrthoDB" id="9815246at2"/>
<dbReference type="NCBIfam" id="TIGR02454">
    <property type="entry name" value="ECF_T_CbiQ"/>
    <property type="match status" value="1"/>
</dbReference>
<dbReference type="Pfam" id="PF02361">
    <property type="entry name" value="CbiQ"/>
    <property type="match status" value="1"/>
</dbReference>
<evidence type="ECO:0000313" key="8">
    <source>
        <dbReference type="Proteomes" id="UP000632659"/>
    </source>
</evidence>
<keyword evidence="2" id="KW-1003">Cell membrane</keyword>
<reference evidence="7" key="1">
    <citation type="submission" date="2020-08" db="EMBL/GenBank/DDBJ databases">
        <title>Genome public.</title>
        <authorList>
            <person name="Liu C."/>
            <person name="Sun Q."/>
        </authorList>
    </citation>
    <scope>NUCLEOTIDE SEQUENCE</scope>
    <source>
        <strain evidence="7">NSJ-15</strain>
    </source>
</reference>
<proteinExistence type="predicted"/>
<gene>
    <name evidence="7" type="primary">cbiQ</name>
    <name evidence="7" type="ORF">H8702_11815</name>
</gene>
<feature type="transmembrane region" description="Helical" evidence="6">
    <location>
        <begin position="236"/>
        <end position="254"/>
    </location>
</feature>
<name>A0A8J6PGU2_9FIRM</name>
<dbReference type="AlphaFoldDB" id="A0A8J6PGU2"/>
<keyword evidence="8" id="KW-1185">Reference proteome</keyword>
<evidence type="ECO:0000256" key="2">
    <source>
        <dbReference type="ARBA" id="ARBA00022475"/>
    </source>
</evidence>
<feature type="transmembrane region" description="Helical" evidence="6">
    <location>
        <begin position="92"/>
        <end position="111"/>
    </location>
</feature>
<keyword evidence="4 6" id="KW-1133">Transmembrane helix</keyword>
<keyword evidence="3 6" id="KW-0812">Transmembrane</keyword>
<comment type="subcellular location">
    <subcellularLocation>
        <location evidence="1">Cell membrane</location>
        <topology evidence="1">Multi-pass membrane protein</topology>
    </subcellularLocation>
</comment>
<dbReference type="PANTHER" id="PTHR43723">
    <property type="entry name" value="COBALT TRANSPORT PROTEIN CBIQ"/>
    <property type="match status" value="1"/>
</dbReference>
<dbReference type="InterPro" id="IPR012809">
    <property type="entry name" value="ECF_CbiQ"/>
</dbReference>
<dbReference type="InterPro" id="IPR052770">
    <property type="entry name" value="Cobalt_transport_CbiQ"/>
</dbReference>
<evidence type="ECO:0000256" key="5">
    <source>
        <dbReference type="ARBA" id="ARBA00023136"/>
    </source>
</evidence>
<dbReference type="InterPro" id="IPR003339">
    <property type="entry name" value="ABC/ECF_trnsptr_transmembrane"/>
</dbReference>
<evidence type="ECO:0000256" key="3">
    <source>
        <dbReference type="ARBA" id="ARBA00022692"/>
    </source>
</evidence>
<feature type="transmembrane region" description="Helical" evidence="6">
    <location>
        <begin position="63"/>
        <end position="86"/>
    </location>
</feature>
<evidence type="ECO:0000256" key="1">
    <source>
        <dbReference type="ARBA" id="ARBA00004651"/>
    </source>
</evidence>
<dbReference type="GO" id="GO:0043190">
    <property type="term" value="C:ATP-binding cassette (ABC) transporter complex"/>
    <property type="evidence" value="ECO:0007669"/>
    <property type="project" value="InterPro"/>
</dbReference>
<dbReference type="PANTHER" id="PTHR43723:SF1">
    <property type="entry name" value="COBALT TRANSPORT PROTEIN CBIQ"/>
    <property type="match status" value="1"/>
</dbReference>